<keyword evidence="4" id="KW-1185">Reference proteome</keyword>
<feature type="compositionally biased region" description="Basic and acidic residues" evidence="1">
    <location>
        <begin position="461"/>
        <end position="491"/>
    </location>
</feature>
<sequence length="560" mass="62580">MVGTKASIIFTAVALSATTALAAPSGKYPHQMVERSAPAENPNLAVRHFEVNLYARRYADDFKRRDDLDEPSFPEAVIQAREFADKELAAREINDYNLGARDFDDSHMDTGPIDMFDGESPSVNQENSRPKSSSQFGFQFGDGGAPNLSFQINSNKFANDDRGSNSRENDRLRFNPEDNYQANNFRKGGNGRGDGSSGKRDENDGPSNKSWKNGKKGKKGKGDLAAPEDDLSNSRLEGLKKTSKKSKGGSKKKNDKATSTSENGGKLSTRGKHTDDDDDYSRFRTDASKLTDPKERQRGKRPLDTLTDEELGKNKKSKLSQEDDKRLFSRGNIFSSKAVEDELVLDNDTSQDSQDKRTSKSTGTNTEASNIRKNKRPLDEERPKKKQRLNQRAGDSGPFVQGNKGDNTLDRYREKWPKGDPTKQNPVMLDTIQEDGNELRRRGNGKNDKNDSDEEVVAFDRYSHGDLNAERPSPKSTRTKTEDLDPSETQHGEWPLETPTKARTKGENSRLSKYNGGSNEDAEYEGKQPSRSGSDSIKLARSLGLEDDFFEKRYHDDLAF</sequence>
<feature type="compositionally biased region" description="Polar residues" evidence="1">
    <location>
        <begin position="360"/>
        <end position="371"/>
    </location>
</feature>
<feature type="compositionally biased region" description="Basic and acidic residues" evidence="1">
    <location>
        <begin position="272"/>
        <end position="296"/>
    </location>
</feature>
<keyword evidence="2" id="KW-0732">Signal</keyword>
<dbReference type="AlphaFoldDB" id="A0A2A9NPC1"/>
<feature type="compositionally biased region" description="Polar residues" evidence="1">
    <location>
        <begin position="121"/>
        <end position="131"/>
    </location>
</feature>
<accession>A0A2A9NPC1</accession>
<dbReference type="EMBL" id="KZ302026">
    <property type="protein sequence ID" value="PFH49522.1"/>
    <property type="molecule type" value="Genomic_DNA"/>
</dbReference>
<name>A0A2A9NPC1_9AGAR</name>
<feature type="region of interest" description="Disordered" evidence="1">
    <location>
        <begin position="100"/>
        <end position="535"/>
    </location>
</feature>
<proteinExistence type="predicted"/>
<gene>
    <name evidence="3" type="ORF">AMATHDRAFT_62976</name>
</gene>
<protein>
    <submittedName>
        <fullName evidence="3">Uncharacterized protein</fullName>
    </submittedName>
</protein>
<reference evidence="3 4" key="1">
    <citation type="submission" date="2014-02" db="EMBL/GenBank/DDBJ databases">
        <title>Transposable element dynamics among asymbiotic and ectomycorrhizal Amanita fungi.</title>
        <authorList>
            <consortium name="DOE Joint Genome Institute"/>
            <person name="Hess J."/>
            <person name="Skrede I."/>
            <person name="Wolfe B."/>
            <person name="LaButti K."/>
            <person name="Ohm R.A."/>
            <person name="Grigoriev I.V."/>
            <person name="Pringle A."/>
        </authorList>
    </citation>
    <scope>NUCLEOTIDE SEQUENCE [LARGE SCALE GENOMIC DNA]</scope>
    <source>
        <strain evidence="3 4">SKay4041</strain>
    </source>
</reference>
<feature type="signal peptide" evidence="2">
    <location>
        <begin position="1"/>
        <end position="22"/>
    </location>
</feature>
<feature type="compositionally biased region" description="Basic and acidic residues" evidence="1">
    <location>
        <begin position="437"/>
        <end position="450"/>
    </location>
</feature>
<evidence type="ECO:0000313" key="4">
    <source>
        <dbReference type="Proteomes" id="UP000242287"/>
    </source>
</evidence>
<evidence type="ECO:0000256" key="2">
    <source>
        <dbReference type="SAM" id="SignalP"/>
    </source>
</evidence>
<evidence type="ECO:0000313" key="3">
    <source>
        <dbReference type="EMBL" id="PFH49522.1"/>
    </source>
</evidence>
<feature type="compositionally biased region" description="Polar residues" evidence="1">
    <location>
        <begin position="148"/>
        <end position="157"/>
    </location>
</feature>
<feature type="compositionally biased region" description="Basic residues" evidence="1">
    <location>
        <begin position="241"/>
        <end position="254"/>
    </location>
</feature>
<feature type="compositionally biased region" description="Basic and acidic residues" evidence="1">
    <location>
        <begin position="158"/>
        <end position="176"/>
    </location>
</feature>
<feature type="chain" id="PRO_5012970560" evidence="2">
    <location>
        <begin position="23"/>
        <end position="560"/>
    </location>
</feature>
<evidence type="ECO:0000256" key="1">
    <source>
        <dbReference type="SAM" id="MobiDB-lite"/>
    </source>
</evidence>
<dbReference type="Proteomes" id="UP000242287">
    <property type="component" value="Unassembled WGS sequence"/>
</dbReference>
<organism evidence="3 4">
    <name type="scientific">Amanita thiersii Skay4041</name>
    <dbReference type="NCBI Taxonomy" id="703135"/>
    <lineage>
        <taxon>Eukaryota</taxon>
        <taxon>Fungi</taxon>
        <taxon>Dikarya</taxon>
        <taxon>Basidiomycota</taxon>
        <taxon>Agaricomycotina</taxon>
        <taxon>Agaricomycetes</taxon>
        <taxon>Agaricomycetidae</taxon>
        <taxon>Agaricales</taxon>
        <taxon>Pluteineae</taxon>
        <taxon>Amanitaceae</taxon>
        <taxon>Amanita</taxon>
    </lineage>
</organism>
<feature type="compositionally biased region" description="Basic and acidic residues" evidence="1">
    <location>
        <begin position="407"/>
        <end position="421"/>
    </location>
</feature>